<dbReference type="Proteomes" id="UP000239203">
    <property type="component" value="Unassembled WGS sequence"/>
</dbReference>
<dbReference type="OrthoDB" id="5145029at2"/>
<keyword evidence="1" id="KW-0472">Membrane</keyword>
<feature type="domain" description="YqeB PH" evidence="3">
    <location>
        <begin position="5"/>
        <end position="158"/>
    </location>
</feature>
<dbReference type="InterPro" id="IPR056411">
    <property type="entry name" value="CysS_C"/>
</dbReference>
<feature type="transmembrane region" description="Helical" evidence="1">
    <location>
        <begin position="64"/>
        <end position="82"/>
    </location>
</feature>
<dbReference type="RefSeq" id="WP_104479827.1">
    <property type="nucleotide sequence ID" value="NZ_CP154825.1"/>
</dbReference>
<proteinExistence type="predicted"/>
<accession>A0A2S6GPA1</accession>
<evidence type="ECO:0000313" key="5">
    <source>
        <dbReference type="Proteomes" id="UP000239203"/>
    </source>
</evidence>
<name>A0A2S6GPA1_9PSEU</name>
<evidence type="ECO:0000313" key="4">
    <source>
        <dbReference type="EMBL" id="PPK67058.1"/>
    </source>
</evidence>
<dbReference type="InterPro" id="IPR057798">
    <property type="entry name" value="PH_YqeB"/>
</dbReference>
<feature type="domain" description="Cysteinyl-tRNA ligase anticodon binding" evidence="2">
    <location>
        <begin position="175"/>
        <end position="227"/>
    </location>
</feature>
<keyword evidence="1" id="KW-0812">Transmembrane</keyword>
<dbReference type="AlphaFoldDB" id="A0A2S6GPA1"/>
<evidence type="ECO:0000256" key="1">
    <source>
        <dbReference type="SAM" id="Phobius"/>
    </source>
</evidence>
<keyword evidence="5" id="KW-1185">Reference proteome</keyword>
<dbReference type="Pfam" id="PF23493">
    <property type="entry name" value="CysS_C"/>
    <property type="match status" value="1"/>
</dbReference>
<protein>
    <submittedName>
        <fullName evidence="4">Uncharacterized protein</fullName>
    </submittedName>
</protein>
<dbReference type="Pfam" id="PF23494">
    <property type="entry name" value="bPH_10"/>
    <property type="match status" value="1"/>
</dbReference>
<keyword evidence="1" id="KW-1133">Transmembrane helix</keyword>
<reference evidence="4 5" key="1">
    <citation type="submission" date="2018-02" db="EMBL/GenBank/DDBJ databases">
        <title>Genomic Encyclopedia of Archaeal and Bacterial Type Strains, Phase II (KMG-II): from individual species to whole genera.</title>
        <authorList>
            <person name="Goeker M."/>
        </authorList>
    </citation>
    <scope>NUCLEOTIDE SEQUENCE [LARGE SCALE GENOMIC DNA]</scope>
    <source>
        <strain evidence="4 5">YU 961-1</strain>
    </source>
</reference>
<evidence type="ECO:0000259" key="2">
    <source>
        <dbReference type="Pfam" id="PF23493"/>
    </source>
</evidence>
<feature type="transmembrane region" description="Helical" evidence="1">
    <location>
        <begin position="12"/>
        <end position="36"/>
    </location>
</feature>
<gene>
    <name evidence="4" type="ORF">CLV40_10855</name>
</gene>
<sequence length="236" mass="25832">MREPTVVANPARTTAVLAVLFVVGGSALVGGVYLAVQALLDGFLDALGSSFLPMVDFVAKLPELWGTIAAFVVGAAGGGSVARRGRHESLTLTVADDEVGVLSRRVARVFPRGEVKAAFLDEGDLVLLGSRTEELYREPCDQRAGAVGRAFAEHGYEWLPEDPHKAEFRIWVPGTPGMPAGADELFRAREFALSKKDKMRPKTHALKEQLADLDIVVLDRGTTKYWRFAEHWFRLE</sequence>
<organism evidence="4 5">
    <name type="scientific">Actinokineospora auranticolor</name>
    <dbReference type="NCBI Taxonomy" id="155976"/>
    <lineage>
        <taxon>Bacteria</taxon>
        <taxon>Bacillati</taxon>
        <taxon>Actinomycetota</taxon>
        <taxon>Actinomycetes</taxon>
        <taxon>Pseudonocardiales</taxon>
        <taxon>Pseudonocardiaceae</taxon>
        <taxon>Actinokineospora</taxon>
    </lineage>
</organism>
<dbReference type="EMBL" id="PTIX01000008">
    <property type="protein sequence ID" value="PPK67058.1"/>
    <property type="molecule type" value="Genomic_DNA"/>
</dbReference>
<comment type="caution">
    <text evidence="4">The sequence shown here is derived from an EMBL/GenBank/DDBJ whole genome shotgun (WGS) entry which is preliminary data.</text>
</comment>
<evidence type="ECO:0000259" key="3">
    <source>
        <dbReference type="Pfam" id="PF23494"/>
    </source>
</evidence>